<dbReference type="PANTHER" id="PTHR32401">
    <property type="entry name" value="CONCANAVALIN A-LIKE LECTIN FAMILY PROTEIN"/>
    <property type="match status" value="1"/>
</dbReference>
<dbReference type="InterPro" id="IPR019825">
    <property type="entry name" value="Lectin_legB_Mn/Ca_BS"/>
</dbReference>
<keyword evidence="2 5" id="KW-0430">Lectin</keyword>
<proteinExistence type="inferred from homology"/>
<dbReference type="InterPro" id="IPR013320">
    <property type="entry name" value="ConA-like_dom_sf"/>
</dbReference>
<feature type="signal peptide" evidence="3">
    <location>
        <begin position="1"/>
        <end position="21"/>
    </location>
</feature>
<comment type="similarity">
    <text evidence="1">Belongs to the leguminous lectin family.</text>
</comment>
<evidence type="ECO:0000256" key="2">
    <source>
        <dbReference type="ARBA" id="ARBA00022734"/>
    </source>
</evidence>
<evidence type="ECO:0000259" key="4">
    <source>
        <dbReference type="Pfam" id="PF00139"/>
    </source>
</evidence>
<dbReference type="Proteomes" id="UP000283530">
    <property type="component" value="Unassembled WGS sequence"/>
</dbReference>
<dbReference type="Pfam" id="PF00139">
    <property type="entry name" value="Lectin_legB"/>
    <property type="match status" value="1"/>
</dbReference>
<organism evidence="5 6">
    <name type="scientific">Cinnamomum micranthum f. kanehirae</name>
    <dbReference type="NCBI Taxonomy" id="337451"/>
    <lineage>
        <taxon>Eukaryota</taxon>
        <taxon>Viridiplantae</taxon>
        <taxon>Streptophyta</taxon>
        <taxon>Embryophyta</taxon>
        <taxon>Tracheophyta</taxon>
        <taxon>Spermatophyta</taxon>
        <taxon>Magnoliopsida</taxon>
        <taxon>Magnoliidae</taxon>
        <taxon>Laurales</taxon>
        <taxon>Lauraceae</taxon>
        <taxon>Cinnamomum</taxon>
    </lineage>
</organism>
<evidence type="ECO:0000256" key="3">
    <source>
        <dbReference type="SAM" id="SignalP"/>
    </source>
</evidence>
<dbReference type="GO" id="GO:0030246">
    <property type="term" value="F:carbohydrate binding"/>
    <property type="evidence" value="ECO:0007669"/>
    <property type="project" value="UniProtKB-KW"/>
</dbReference>
<dbReference type="PROSITE" id="PS00308">
    <property type="entry name" value="LECTIN_LEGUME_ALPHA"/>
    <property type="match status" value="1"/>
</dbReference>
<dbReference type="InterPro" id="IPR050258">
    <property type="entry name" value="Leguminous_Lectin"/>
</dbReference>
<accession>A0A3S3MNE4</accession>
<dbReference type="Gene3D" id="2.60.120.200">
    <property type="match status" value="1"/>
</dbReference>
<dbReference type="PANTHER" id="PTHR32401:SF47">
    <property type="entry name" value="LEGUME LECTIN DOMAIN-CONTAINING PROTEIN"/>
    <property type="match status" value="1"/>
</dbReference>
<dbReference type="PIRSF" id="PIRSF002690">
    <property type="entry name" value="L-type_lectin_plant"/>
    <property type="match status" value="1"/>
</dbReference>
<evidence type="ECO:0000313" key="5">
    <source>
        <dbReference type="EMBL" id="RWR83142.1"/>
    </source>
</evidence>
<dbReference type="OrthoDB" id="1938338at2759"/>
<reference evidence="5 6" key="1">
    <citation type="journal article" date="2019" name="Nat. Plants">
        <title>Stout camphor tree genome fills gaps in understanding of flowering plant genome evolution.</title>
        <authorList>
            <person name="Chaw S.M."/>
            <person name="Liu Y.C."/>
            <person name="Wu Y.W."/>
            <person name="Wang H.Y."/>
            <person name="Lin C.I."/>
            <person name="Wu C.S."/>
            <person name="Ke H.M."/>
            <person name="Chang L.Y."/>
            <person name="Hsu C.Y."/>
            <person name="Yang H.T."/>
            <person name="Sudianto E."/>
            <person name="Hsu M.H."/>
            <person name="Wu K.P."/>
            <person name="Wang L.N."/>
            <person name="Leebens-Mack J.H."/>
            <person name="Tsai I.J."/>
        </authorList>
    </citation>
    <scope>NUCLEOTIDE SEQUENCE [LARGE SCALE GENOMIC DNA]</scope>
    <source>
        <strain evidence="6">cv. Chaw 1501</strain>
        <tissue evidence="5">Young leaves</tissue>
    </source>
</reference>
<sequence length="244" mass="27430">MSPKTLVLLLLFLVYNPFAHSIYFNFSGFHSNEAATKILYEGDASNIYDDIQLIQDDTVPFLVGRVSFVDHVYLYDSTTQNLSDFSTHFTFTIDRRDPSAYSDGLTFFLAPPNFQLPPNSAAGYLGLCNTSTYNIPSRNRFIAVEFDTWVNQWDPPTQHMGVCINSLSSAAHVDWNSSLHVGDVADARIHYDGRTKNLEVVLTYENYNSSYNLSNVVDLMQFLPERVMIGFTGATGVLLHPDPS</sequence>
<gene>
    <name evidence="5" type="ORF">CKAN_01188900</name>
</gene>
<feature type="chain" id="PRO_5018739842" evidence="3">
    <location>
        <begin position="22"/>
        <end position="244"/>
    </location>
</feature>
<dbReference type="PROSITE" id="PS00307">
    <property type="entry name" value="LECTIN_LEGUME_BETA"/>
    <property type="match status" value="1"/>
</dbReference>
<dbReference type="SUPFAM" id="SSF49899">
    <property type="entry name" value="Concanavalin A-like lectins/glucanases"/>
    <property type="match status" value="1"/>
</dbReference>
<dbReference type="AlphaFoldDB" id="A0A3S3MNE4"/>
<evidence type="ECO:0000256" key="1">
    <source>
        <dbReference type="ARBA" id="ARBA00007606"/>
    </source>
</evidence>
<keyword evidence="3" id="KW-0732">Signal</keyword>
<dbReference type="InterPro" id="IPR000985">
    <property type="entry name" value="Lectin_LegA_CS"/>
</dbReference>
<dbReference type="InterPro" id="IPR016363">
    <property type="entry name" value="L-lectin"/>
</dbReference>
<protein>
    <submittedName>
        <fullName evidence="5">L-type lectin-domain-containing protein</fullName>
    </submittedName>
</protein>
<evidence type="ECO:0000313" key="6">
    <source>
        <dbReference type="Proteomes" id="UP000283530"/>
    </source>
</evidence>
<dbReference type="InterPro" id="IPR001220">
    <property type="entry name" value="Legume_lectin_dom"/>
</dbReference>
<dbReference type="EMBL" id="QPKB01000004">
    <property type="protein sequence ID" value="RWR83142.1"/>
    <property type="molecule type" value="Genomic_DNA"/>
</dbReference>
<dbReference type="CDD" id="cd06899">
    <property type="entry name" value="lectin_legume_LecRK_Arcelin_ConA"/>
    <property type="match status" value="1"/>
</dbReference>
<keyword evidence="6" id="KW-1185">Reference proteome</keyword>
<comment type="caution">
    <text evidence="5">The sequence shown here is derived from an EMBL/GenBank/DDBJ whole genome shotgun (WGS) entry which is preliminary data.</text>
</comment>
<feature type="domain" description="Legume lectin" evidence="4">
    <location>
        <begin position="23"/>
        <end position="237"/>
    </location>
</feature>
<name>A0A3S3MNE4_9MAGN</name>